<dbReference type="SUPFAM" id="SSF46894">
    <property type="entry name" value="C-terminal effector domain of the bipartite response regulators"/>
    <property type="match status" value="1"/>
</dbReference>
<dbReference type="AlphaFoldDB" id="A0A0M2VAH4"/>
<feature type="transmembrane region" description="Helical" evidence="3">
    <location>
        <begin position="125"/>
        <end position="146"/>
    </location>
</feature>
<dbReference type="Gene3D" id="1.10.10.10">
    <property type="entry name" value="Winged helix-like DNA-binding domain superfamily/Winged helix DNA-binding domain"/>
    <property type="match status" value="1"/>
</dbReference>
<evidence type="ECO:0000256" key="1">
    <source>
        <dbReference type="ARBA" id="ARBA00023125"/>
    </source>
</evidence>
<dbReference type="GO" id="GO:0006355">
    <property type="term" value="P:regulation of DNA-templated transcription"/>
    <property type="evidence" value="ECO:0007669"/>
    <property type="project" value="InterPro"/>
</dbReference>
<keyword evidence="3" id="KW-1133">Transmembrane helix</keyword>
<dbReference type="InterPro" id="IPR016032">
    <property type="entry name" value="Sig_transdc_resp-reg_C-effctor"/>
</dbReference>
<keyword evidence="6" id="KW-1185">Reference proteome</keyword>
<comment type="caution">
    <text evidence="5">The sequence shown here is derived from an EMBL/GenBank/DDBJ whole genome shotgun (WGS) entry which is preliminary data.</text>
</comment>
<evidence type="ECO:0000259" key="4">
    <source>
        <dbReference type="PROSITE" id="PS51755"/>
    </source>
</evidence>
<feature type="DNA-binding region" description="OmpR/PhoB-type" evidence="2">
    <location>
        <begin position="1"/>
        <end position="93"/>
    </location>
</feature>
<evidence type="ECO:0000256" key="3">
    <source>
        <dbReference type="SAM" id="Phobius"/>
    </source>
</evidence>
<dbReference type="STRING" id="336831.WG68_07175"/>
<dbReference type="Pfam" id="PF00486">
    <property type="entry name" value="Trans_reg_C"/>
    <property type="match status" value="1"/>
</dbReference>
<feature type="domain" description="OmpR/PhoB-type" evidence="4">
    <location>
        <begin position="1"/>
        <end position="93"/>
    </location>
</feature>
<keyword evidence="1 2" id="KW-0238">DNA-binding</keyword>
<evidence type="ECO:0000256" key="2">
    <source>
        <dbReference type="PROSITE-ProRule" id="PRU01091"/>
    </source>
</evidence>
<name>A0A0M2VAH4_9GAMM</name>
<dbReference type="Proteomes" id="UP000034228">
    <property type="component" value="Unassembled WGS sequence"/>
</dbReference>
<dbReference type="RefSeq" id="WP_046556986.1">
    <property type="nucleotide sequence ID" value="NZ_LAHO01000005.1"/>
</dbReference>
<dbReference type="GO" id="GO:0000160">
    <property type="term" value="P:phosphorelay signal transduction system"/>
    <property type="evidence" value="ECO:0007669"/>
    <property type="project" value="InterPro"/>
</dbReference>
<evidence type="ECO:0000313" key="6">
    <source>
        <dbReference type="Proteomes" id="UP000034228"/>
    </source>
</evidence>
<dbReference type="InterPro" id="IPR001867">
    <property type="entry name" value="OmpR/PhoB-type_DNA-bd"/>
</dbReference>
<keyword evidence="3" id="KW-0472">Membrane</keyword>
<sequence length="609" mass="69407">MLYAFKDFKFDSDSLLLTKNGEPLEVRHNELKLLALLLEHSARVLSKEHILSYVWQDKVVSEQVVFQNISQLRSIFGDDAIKTFPKRGYQWQLNTEAISPPQTEVTLTQASSESTQAATPVKRPLWLYAVLASFVFVLITVIYWPIDTDQQGMEPAIKLAYIPFAMPQENTDFGDFTAITLNDNARFNVTALTHLTSEQFQMSAELEYPLLAEAHPFILTGEVRAYKQQLYLDFLLKGPFADWQGQLSAESDKALIDQLLTHLQQPFIYDLLSQPLSPELKQAKLSIAHQLAPEDLIVLGSLISVYRETREHEKAMVLADKLASIALSQHNPQQLGNALLYQSEILTGMKLFDLSSQKLALAIEQFEKIDDLKRQADVWHAQSWLDDQNNDYPAVKSSLLKSALLAYNANDKPRELDALTYLSKMALVHQLEDEKYHYLQQAENKMKAYQLPSYHFAMVPFHYAIFAANPSDKEPHLKQVLEFTTLTPDHWAAQSSRQQLLKHYINQNRLTEAQTLVDSLASDNAQNAYLKTLLAQALQQTEAMIRYGTRAFEQAKLSGNQWLSLDVALLLCNTPNIQLNHDFYAQYIIDNATASWRQNNQMQLVALNL</sequence>
<accession>A0A0M2VAH4</accession>
<dbReference type="PROSITE" id="PS51755">
    <property type="entry name" value="OMPR_PHOB"/>
    <property type="match status" value="1"/>
</dbReference>
<evidence type="ECO:0000313" key="5">
    <source>
        <dbReference type="EMBL" id="KKO46128.1"/>
    </source>
</evidence>
<proteinExistence type="predicted"/>
<reference evidence="5 6" key="1">
    <citation type="submission" date="2015-03" db="EMBL/GenBank/DDBJ databases">
        <title>Draft genome sequences of two protease-producing strains of Arsukibacterium isolated from two cold and alkaline environments.</title>
        <authorList>
            <person name="Lylloff J.E."/>
            <person name="Skov L.B."/>
            <person name="Jepsen M."/>
            <person name="Hallin P.F."/>
            <person name="Sorensen S.J."/>
            <person name="Stougaard P."/>
            <person name="Glaring M.A."/>
        </authorList>
    </citation>
    <scope>NUCLEOTIDE SEQUENCE [LARGE SCALE GENOMIC DNA]</scope>
    <source>
        <strain evidence="5 6">GCM72</strain>
    </source>
</reference>
<keyword evidence="3" id="KW-0812">Transmembrane</keyword>
<dbReference type="InterPro" id="IPR036388">
    <property type="entry name" value="WH-like_DNA-bd_sf"/>
</dbReference>
<dbReference type="EMBL" id="LAHO01000005">
    <property type="protein sequence ID" value="KKO46128.1"/>
    <property type="molecule type" value="Genomic_DNA"/>
</dbReference>
<dbReference type="PATRIC" id="fig|336831.14.peg.1342"/>
<gene>
    <name evidence="5" type="ORF">WG68_07175</name>
</gene>
<organism evidence="5 6">
    <name type="scientific">Arsukibacterium ikkense</name>
    <dbReference type="NCBI Taxonomy" id="336831"/>
    <lineage>
        <taxon>Bacteria</taxon>
        <taxon>Pseudomonadati</taxon>
        <taxon>Pseudomonadota</taxon>
        <taxon>Gammaproteobacteria</taxon>
        <taxon>Chromatiales</taxon>
        <taxon>Chromatiaceae</taxon>
        <taxon>Arsukibacterium</taxon>
    </lineage>
</organism>
<dbReference type="GO" id="GO:0003677">
    <property type="term" value="F:DNA binding"/>
    <property type="evidence" value="ECO:0007669"/>
    <property type="project" value="UniProtKB-UniRule"/>
</dbReference>
<dbReference type="OrthoDB" id="7052061at2"/>
<dbReference type="SMART" id="SM00862">
    <property type="entry name" value="Trans_reg_C"/>
    <property type="match status" value="1"/>
</dbReference>
<protein>
    <submittedName>
        <fullName evidence="5">Transcriptional regulator</fullName>
    </submittedName>
</protein>